<evidence type="ECO:0008006" key="4">
    <source>
        <dbReference type="Google" id="ProtNLM"/>
    </source>
</evidence>
<feature type="transmembrane region" description="Helical" evidence="1">
    <location>
        <begin position="190"/>
        <end position="208"/>
    </location>
</feature>
<accession>A0ABD3P8D5</accession>
<organism evidence="2 3">
    <name type="scientific">Cyclotella cryptica</name>
    <dbReference type="NCBI Taxonomy" id="29204"/>
    <lineage>
        <taxon>Eukaryota</taxon>
        <taxon>Sar</taxon>
        <taxon>Stramenopiles</taxon>
        <taxon>Ochrophyta</taxon>
        <taxon>Bacillariophyta</taxon>
        <taxon>Coscinodiscophyceae</taxon>
        <taxon>Thalassiosirophycidae</taxon>
        <taxon>Stephanodiscales</taxon>
        <taxon>Stephanodiscaceae</taxon>
        <taxon>Cyclotella</taxon>
    </lineage>
</organism>
<comment type="caution">
    <text evidence="2">The sequence shown here is derived from an EMBL/GenBank/DDBJ whole genome shotgun (WGS) entry which is preliminary data.</text>
</comment>
<dbReference type="AlphaFoldDB" id="A0ABD3P8D5"/>
<dbReference type="Proteomes" id="UP001516023">
    <property type="component" value="Unassembled WGS sequence"/>
</dbReference>
<dbReference type="EMBL" id="JABMIG020000239">
    <property type="protein sequence ID" value="KAL3784302.1"/>
    <property type="molecule type" value="Genomic_DNA"/>
</dbReference>
<feature type="transmembrane region" description="Helical" evidence="1">
    <location>
        <begin position="29"/>
        <end position="49"/>
    </location>
</feature>
<protein>
    <recommendedName>
        <fullName evidence="4">Phosphatidate cytidylyltransferase</fullName>
    </recommendedName>
</protein>
<proteinExistence type="predicted"/>
<evidence type="ECO:0000256" key="1">
    <source>
        <dbReference type="SAM" id="Phobius"/>
    </source>
</evidence>
<keyword evidence="1" id="KW-1133">Transmembrane helix</keyword>
<sequence>MNSSNGGLNTVLLTHFPTLQPLTPAQNNICSALITILYVKLVMEIGAFIRMKSLGWRLNVTVPVVMSVRLLYKVKLKRTKVIAFSVKYAVCTQFFKLENHIKGAILKDPEDEDVRLMSRTSSPSELLYGPLQMTIVMTYVGLTKFTSPHVAVIIMASFVGDWMAAMIGIHYGRHKYHVPLGGEKSIEGNFGCIVGTIVGICFYSYMLGIEILRWELLVAYGVFSSVAEATAIHNWDNFALVLAMELSSKHLPQMIK</sequence>
<reference evidence="2 3" key="1">
    <citation type="journal article" date="2020" name="G3 (Bethesda)">
        <title>Improved Reference Genome for Cyclotella cryptica CCMP332, a Model for Cell Wall Morphogenesis, Salinity Adaptation, and Lipid Production in Diatoms (Bacillariophyta).</title>
        <authorList>
            <person name="Roberts W.R."/>
            <person name="Downey K.M."/>
            <person name="Ruck E.C."/>
            <person name="Traller J.C."/>
            <person name="Alverson A.J."/>
        </authorList>
    </citation>
    <scope>NUCLEOTIDE SEQUENCE [LARGE SCALE GENOMIC DNA]</scope>
    <source>
        <strain evidence="2 3">CCMP332</strain>
    </source>
</reference>
<evidence type="ECO:0000313" key="3">
    <source>
        <dbReference type="Proteomes" id="UP001516023"/>
    </source>
</evidence>
<feature type="transmembrane region" description="Helical" evidence="1">
    <location>
        <begin position="148"/>
        <end position="169"/>
    </location>
</feature>
<keyword evidence="3" id="KW-1185">Reference proteome</keyword>
<gene>
    <name evidence="2" type="ORF">HJC23_004966</name>
</gene>
<name>A0ABD3P8D5_9STRA</name>
<keyword evidence="1" id="KW-0812">Transmembrane</keyword>
<dbReference type="Pfam" id="PF01148">
    <property type="entry name" value="CTP_transf_1"/>
    <property type="match status" value="1"/>
</dbReference>
<keyword evidence="1" id="KW-0472">Membrane</keyword>
<evidence type="ECO:0000313" key="2">
    <source>
        <dbReference type="EMBL" id="KAL3784302.1"/>
    </source>
</evidence>